<dbReference type="SUPFAM" id="SSF52833">
    <property type="entry name" value="Thioredoxin-like"/>
    <property type="match status" value="1"/>
</dbReference>
<sequence>MTLAPRFAGQQLAAGGFVGTKHTLEIYLDYVCPFSAKLFHTFYPLITAFLNNPNSASSKHLQVIFRQQIQPWHPSSTLTHEAGLAVLKLAPEKFWPFSAALFAKQKEFFDVSVVNEKRNDTYVRLAKIGAEVGVDEGAMLKLLKISDQPDKDGNLNIGNGVTTDMKLMVKAARVVGTHVTPTVFFDGVEERSISSSFTREQWEEWLQKNVV</sequence>
<name>A0A8A1LNF4_AJEC8</name>
<proteinExistence type="predicted"/>
<dbReference type="VEuPathDB" id="FungiDB:I7I53_00821"/>
<dbReference type="EMBL" id="CP069104">
    <property type="protein sequence ID" value="QSS53532.1"/>
    <property type="molecule type" value="Genomic_DNA"/>
</dbReference>
<dbReference type="PANTHER" id="PTHR33875:SF2">
    <property type="entry name" value="ACR183CP"/>
    <property type="match status" value="1"/>
</dbReference>
<accession>A0A8A1LNF4</accession>
<dbReference type="InterPro" id="IPR036249">
    <property type="entry name" value="Thioredoxin-like_sf"/>
</dbReference>
<dbReference type="Proteomes" id="UP000663419">
    <property type="component" value="Chromosome 3"/>
</dbReference>
<organism evidence="1 2">
    <name type="scientific">Ajellomyces capsulatus (strain H88)</name>
    <name type="common">Darling's disease fungus</name>
    <name type="synonym">Histoplasma capsulatum</name>
    <dbReference type="NCBI Taxonomy" id="544711"/>
    <lineage>
        <taxon>Eukaryota</taxon>
        <taxon>Fungi</taxon>
        <taxon>Dikarya</taxon>
        <taxon>Ascomycota</taxon>
        <taxon>Pezizomycotina</taxon>
        <taxon>Eurotiomycetes</taxon>
        <taxon>Eurotiomycetidae</taxon>
        <taxon>Onygenales</taxon>
        <taxon>Ajellomycetaceae</taxon>
        <taxon>Histoplasma</taxon>
    </lineage>
</organism>
<dbReference type="Gene3D" id="3.40.30.10">
    <property type="entry name" value="Glutaredoxin"/>
    <property type="match status" value="1"/>
</dbReference>
<evidence type="ECO:0000313" key="2">
    <source>
        <dbReference type="Proteomes" id="UP000663419"/>
    </source>
</evidence>
<protein>
    <submittedName>
        <fullName evidence="1">Thioredoxin superfamily domain-containing protein</fullName>
    </submittedName>
</protein>
<dbReference type="PANTHER" id="PTHR33875">
    <property type="entry name" value="OS09G0542200 PROTEIN"/>
    <property type="match status" value="1"/>
</dbReference>
<evidence type="ECO:0000313" key="1">
    <source>
        <dbReference type="EMBL" id="QSS53532.1"/>
    </source>
</evidence>
<dbReference type="AlphaFoldDB" id="A0A8A1LNF4"/>
<gene>
    <name evidence="1" type="ORF">I7I53_00821</name>
</gene>
<reference evidence="1" key="1">
    <citation type="submission" date="2021-01" db="EMBL/GenBank/DDBJ databases">
        <title>Chromosome-level genome assembly of a human fungal pathogen reveals clustering of transcriptionally co-regulated genes.</title>
        <authorList>
            <person name="Voorhies M."/>
            <person name="Cohen S."/>
            <person name="Shea T.P."/>
            <person name="Petrus S."/>
            <person name="Munoz J.F."/>
            <person name="Poplawski S."/>
            <person name="Goldman W.E."/>
            <person name="Michael T."/>
            <person name="Cuomo C.A."/>
            <person name="Sil A."/>
            <person name="Beyhan S."/>
        </authorList>
    </citation>
    <scope>NUCLEOTIDE SEQUENCE</scope>
    <source>
        <strain evidence="1">H88</strain>
    </source>
</reference>